<gene>
    <name evidence="1" type="ORF">WBA_LOCUS3898</name>
</gene>
<evidence type="ECO:0000313" key="2">
    <source>
        <dbReference type="Proteomes" id="UP000270924"/>
    </source>
</evidence>
<dbReference type="EMBL" id="UYWW01001447">
    <property type="protein sequence ID" value="VDM10512.1"/>
    <property type="molecule type" value="Genomic_DNA"/>
</dbReference>
<name>A0A3P7FJ27_WUCBA</name>
<keyword evidence="2" id="KW-1185">Reference proteome</keyword>
<sequence length="229" mass="27220">MSLMNQIGNKYKISQIDSDNNSIIKWEQFNSNELNFETCRNTLLDKFENLANQFAAGWKYHILNTDDIKKAWINFEDFYTEICSLATERELFTVNDEIEPRDITGSLFTYSITNEYRTPQQCDELLTRKVDALASKLSPNWTTTITNINDTSKAWKDFKRYFQQICAQNHRFEIMVMQQWMLHKNMKRKRRQTRMRTNAAGRLKQQRVRKLRVQHLLKESSSSSAGMYK</sequence>
<organism evidence="1 2">
    <name type="scientific">Wuchereria bancrofti</name>
    <dbReference type="NCBI Taxonomy" id="6293"/>
    <lineage>
        <taxon>Eukaryota</taxon>
        <taxon>Metazoa</taxon>
        <taxon>Ecdysozoa</taxon>
        <taxon>Nematoda</taxon>
        <taxon>Chromadorea</taxon>
        <taxon>Rhabditida</taxon>
        <taxon>Spirurina</taxon>
        <taxon>Spiruromorpha</taxon>
        <taxon>Filarioidea</taxon>
        <taxon>Onchocercidae</taxon>
        <taxon>Wuchereria</taxon>
    </lineage>
</organism>
<dbReference type="OMA" id="KEAWINF"/>
<dbReference type="OrthoDB" id="5868887at2759"/>
<dbReference type="InParanoid" id="A0A3P7FJ27"/>
<evidence type="ECO:0000313" key="1">
    <source>
        <dbReference type="EMBL" id="VDM10512.1"/>
    </source>
</evidence>
<dbReference type="AlphaFoldDB" id="A0A3P7FJ27"/>
<dbReference type="Proteomes" id="UP000270924">
    <property type="component" value="Unassembled WGS sequence"/>
</dbReference>
<reference evidence="1 2" key="1">
    <citation type="submission" date="2018-11" db="EMBL/GenBank/DDBJ databases">
        <authorList>
            <consortium name="Pathogen Informatics"/>
        </authorList>
    </citation>
    <scope>NUCLEOTIDE SEQUENCE [LARGE SCALE GENOMIC DNA]</scope>
</reference>
<protein>
    <submittedName>
        <fullName evidence="1">Uncharacterized protein</fullName>
    </submittedName>
</protein>
<accession>A0A3P7FJ27</accession>
<proteinExistence type="predicted"/>